<evidence type="ECO:0000256" key="1">
    <source>
        <dbReference type="ARBA" id="ARBA00007074"/>
    </source>
</evidence>
<evidence type="ECO:0000256" key="5">
    <source>
        <dbReference type="SAM" id="MobiDB-lite"/>
    </source>
</evidence>
<keyword evidence="4" id="KW-0788">Thiol protease</keyword>
<evidence type="ECO:0000256" key="2">
    <source>
        <dbReference type="ARBA" id="ARBA00022670"/>
    </source>
</evidence>
<evidence type="ECO:0000313" key="8">
    <source>
        <dbReference type="Proteomes" id="UP000809290"/>
    </source>
</evidence>
<comment type="similarity">
    <text evidence="1">Belongs to the peptidase C40 family.</text>
</comment>
<feature type="domain" description="NlpC/P60" evidence="6">
    <location>
        <begin position="164"/>
        <end position="278"/>
    </location>
</feature>
<dbReference type="PANTHER" id="PTHR47053">
    <property type="entry name" value="MUREIN DD-ENDOPEPTIDASE MEPH-RELATED"/>
    <property type="match status" value="1"/>
</dbReference>
<evidence type="ECO:0000259" key="6">
    <source>
        <dbReference type="PROSITE" id="PS51935"/>
    </source>
</evidence>
<keyword evidence="8" id="KW-1185">Reference proteome</keyword>
<sequence length="278" mass="28010">MAGKKMGRHGSDARVKTPLTELTEALNANSGAMGKRAAVVAAAGGLLVTATLPSTADAKDDATVSADAPKAEEAETFTAQKATAVADADVADIATGVAANVTAKKAPEPVAEPSTDDADASAPTSNSRSGASAAGSSSSSSSSSKKSSKSSKSEANEDVALPSGSKAQQVIALARQYVGTPYVSGGTSPSGWDCSGFTSYVYGKVGVKLPRTSGAQRGAGKTVSRAQAQPGDIIWSPGHVGIYAGNGMMYDAGNPRVKTSYRSIDWMVRSGATFVRVL</sequence>
<dbReference type="InterPro" id="IPR051202">
    <property type="entry name" value="Peptidase_C40"/>
</dbReference>
<feature type="region of interest" description="Disordered" evidence="5">
    <location>
        <begin position="104"/>
        <end position="164"/>
    </location>
</feature>
<protein>
    <submittedName>
        <fullName evidence="7">Cell wall-associated NlpC family hydrolase</fullName>
    </submittedName>
</protein>
<gene>
    <name evidence="7" type="ORF">JOE56_000726</name>
</gene>
<proteinExistence type="inferred from homology"/>
<keyword evidence="2" id="KW-0645">Protease</keyword>
<evidence type="ECO:0000313" key="7">
    <source>
        <dbReference type="EMBL" id="MBM7816032.1"/>
    </source>
</evidence>
<feature type="compositionally biased region" description="Low complexity" evidence="5">
    <location>
        <begin position="129"/>
        <end position="145"/>
    </location>
</feature>
<dbReference type="InterPro" id="IPR000064">
    <property type="entry name" value="NLP_P60_dom"/>
</dbReference>
<dbReference type="Proteomes" id="UP000809290">
    <property type="component" value="Unassembled WGS sequence"/>
</dbReference>
<dbReference type="Pfam" id="PF00877">
    <property type="entry name" value="NLPC_P60"/>
    <property type="match status" value="1"/>
</dbReference>
<name>A0ABS2SIE9_9MICO</name>
<dbReference type="PANTHER" id="PTHR47053:SF1">
    <property type="entry name" value="MUREIN DD-ENDOPEPTIDASE MEPH-RELATED"/>
    <property type="match status" value="1"/>
</dbReference>
<keyword evidence="3 7" id="KW-0378">Hydrolase</keyword>
<evidence type="ECO:0000256" key="4">
    <source>
        <dbReference type="ARBA" id="ARBA00022807"/>
    </source>
</evidence>
<comment type="caution">
    <text evidence="7">The sequence shown here is derived from an EMBL/GenBank/DDBJ whole genome shotgun (WGS) entry which is preliminary data.</text>
</comment>
<accession>A0ABS2SIE9</accession>
<dbReference type="Gene3D" id="3.90.1720.10">
    <property type="entry name" value="endopeptidase domain like (from Nostoc punctiforme)"/>
    <property type="match status" value="1"/>
</dbReference>
<dbReference type="InterPro" id="IPR038765">
    <property type="entry name" value="Papain-like_cys_pep_sf"/>
</dbReference>
<dbReference type="SUPFAM" id="SSF54001">
    <property type="entry name" value="Cysteine proteinases"/>
    <property type="match status" value="1"/>
</dbReference>
<organism evidence="7 8">
    <name type="scientific">Brevibacterium paucivorans</name>
    <dbReference type="NCBI Taxonomy" id="170994"/>
    <lineage>
        <taxon>Bacteria</taxon>
        <taxon>Bacillati</taxon>
        <taxon>Actinomycetota</taxon>
        <taxon>Actinomycetes</taxon>
        <taxon>Micrococcales</taxon>
        <taxon>Brevibacteriaceae</taxon>
        <taxon>Brevibacterium</taxon>
    </lineage>
</organism>
<evidence type="ECO:0000256" key="3">
    <source>
        <dbReference type="ARBA" id="ARBA00022801"/>
    </source>
</evidence>
<reference evidence="7 8" key="1">
    <citation type="submission" date="2021-01" db="EMBL/GenBank/DDBJ databases">
        <title>Sequencing the genomes of 1000 actinobacteria strains.</title>
        <authorList>
            <person name="Klenk H.-P."/>
        </authorList>
    </citation>
    <scope>NUCLEOTIDE SEQUENCE [LARGE SCALE GENOMIC DNA]</scope>
    <source>
        <strain evidence="7 8">DSM 13657</strain>
    </source>
</reference>
<dbReference type="EMBL" id="JAFBCP010000001">
    <property type="protein sequence ID" value="MBM7816032.1"/>
    <property type="molecule type" value="Genomic_DNA"/>
</dbReference>
<dbReference type="RefSeq" id="WP_204514881.1">
    <property type="nucleotide sequence ID" value="NZ_JAFBCP010000001.1"/>
</dbReference>
<dbReference type="PROSITE" id="PS51935">
    <property type="entry name" value="NLPC_P60"/>
    <property type="match status" value="1"/>
</dbReference>
<dbReference type="GO" id="GO:0016787">
    <property type="term" value="F:hydrolase activity"/>
    <property type="evidence" value="ECO:0007669"/>
    <property type="project" value="UniProtKB-KW"/>
</dbReference>